<proteinExistence type="predicted"/>
<feature type="domain" description="Carrier" evidence="4">
    <location>
        <begin position="503"/>
        <end position="577"/>
    </location>
</feature>
<dbReference type="InterPro" id="IPR009081">
    <property type="entry name" value="PP-bd_ACP"/>
</dbReference>
<reference evidence="5 6" key="1">
    <citation type="submission" date="2018-08" db="EMBL/GenBank/DDBJ databases">
        <title>Genomic Encyclopedia of Archaeal and Bacterial Type Strains, Phase II (KMG-II): from individual species to whole genera.</title>
        <authorList>
            <person name="Goeker M."/>
        </authorList>
    </citation>
    <scope>NUCLEOTIDE SEQUENCE [LARGE SCALE GENOMIC DNA]</scope>
    <source>
        <strain evidence="5 6">DSM 45791</strain>
    </source>
</reference>
<dbReference type="Gene3D" id="3.40.50.12780">
    <property type="entry name" value="N-terminal domain of ligase-like"/>
    <property type="match status" value="1"/>
</dbReference>
<protein>
    <submittedName>
        <fullName evidence="5">Amino acid adenylation domain-containing protein</fullName>
    </submittedName>
</protein>
<sequence length="999" mass="106287">MTSKLSGPRVACTDGQRVEALVLGHAAARPAATALLTATGEVSYAELAATSATIAGGLAAAGVRPGGTVAVRLPRGLPMVATMLAVLRCGAAYSGIPLEWPQARAAEVVRLADVSLCVTDSAFDPGCRVATVDSLTGEPPAVGGSVDDPCCVFMTSGSSGRPKAAVAPHKALTRMVGDPAHAFDRQTVTLQAAPSSWDVFALELWLPLMSGGACLLFEGAHLTAQDIRMACDRGVNTLAPPAALFNGVVEDDLDCLAKIRTIVSGGERASAIHMSSALERFPDLRLVHAYGPVETAIAATAHVVEPGPRAAGSDVPIGRPVANTTVYLLDEHLNLVPDGEVGQLATAGDGLALEYVGNPAATAEKFRVVDGERVYLTGDLARVVDGELVFVGRADRQIKIRGNRVEPAEVERVIEALPGVTAAAVLPLPPDSPTVQWLAACYTAFADAPDVRAAVRAALPAAFVPDIVRRMDELPLTDNGKVDQRALAERLRDFWDRTGDTTVEADGPLRAVIEESLALLGIAPTPERDLFDIGATSMTAIRLVNRLAKRLGKQLPPADVIRLRTPRAVADALATAPPVPTATHPTAASTWPGPIKPARQQLQHWFHDRIAPGSAEALTPLLLRLHGPLNRARLQAAVRAVVARHEALRTYFPVERGRSQCDIAPPEDLSALLDVTSTMDVDKAMATAREFLSRRFHLDREIPARTLLIPLADDDHLLACSFHHVGFDGWSVQVFLSDLAVAYENSGALAPPTSFIETARRQDASVSPGEQQEAIAYWANRLRGIEPLPLPKVAKSTAGATRQLEIPLPTELTDAAETAAATVGATATAVFMAAYAGALMAELDVPATALAVPVAGRRTADADDVIGCFAESQLFGFTAVDRLVSAAADQLGTALSRPTVSQEDLFRKLRSPLTGWLGFSQARFSVQDAGLSERGLPGMRVERLLLDEDRSTVAMTMELWPCRRTGTFRYRTDVVSDELAARLVARWHAEIDRIRLELR</sequence>
<dbReference type="GO" id="GO:0043041">
    <property type="term" value="P:amino acid activation for nonribosomal peptide biosynthetic process"/>
    <property type="evidence" value="ECO:0007669"/>
    <property type="project" value="TreeGrafter"/>
</dbReference>
<dbReference type="Pfam" id="PF00501">
    <property type="entry name" value="AMP-binding"/>
    <property type="match status" value="1"/>
</dbReference>
<dbReference type="PANTHER" id="PTHR45527">
    <property type="entry name" value="NONRIBOSOMAL PEPTIDE SYNTHETASE"/>
    <property type="match status" value="1"/>
</dbReference>
<dbReference type="Pfam" id="PF00550">
    <property type="entry name" value="PP-binding"/>
    <property type="match status" value="1"/>
</dbReference>
<dbReference type="InterPro" id="IPR023213">
    <property type="entry name" value="CAT-like_dom_sf"/>
</dbReference>
<dbReference type="InterPro" id="IPR001242">
    <property type="entry name" value="Condensation_dom"/>
</dbReference>
<keyword evidence="6" id="KW-1185">Reference proteome</keyword>
<evidence type="ECO:0000259" key="4">
    <source>
        <dbReference type="PROSITE" id="PS50075"/>
    </source>
</evidence>
<name>A0A3E0HEV4_9PSEU</name>
<evidence type="ECO:0000256" key="2">
    <source>
        <dbReference type="ARBA" id="ARBA00022450"/>
    </source>
</evidence>
<evidence type="ECO:0000256" key="3">
    <source>
        <dbReference type="ARBA" id="ARBA00022553"/>
    </source>
</evidence>
<organism evidence="5 6">
    <name type="scientific">Kutzneria buriramensis</name>
    <dbReference type="NCBI Taxonomy" id="1045776"/>
    <lineage>
        <taxon>Bacteria</taxon>
        <taxon>Bacillati</taxon>
        <taxon>Actinomycetota</taxon>
        <taxon>Actinomycetes</taxon>
        <taxon>Pseudonocardiales</taxon>
        <taxon>Pseudonocardiaceae</taxon>
        <taxon>Kutzneria</taxon>
    </lineage>
</organism>
<gene>
    <name evidence="5" type="ORF">BCF44_109280</name>
</gene>
<dbReference type="Pfam" id="PF13193">
    <property type="entry name" value="AMP-binding_C"/>
    <property type="match status" value="1"/>
</dbReference>
<keyword evidence="3" id="KW-0597">Phosphoprotein</keyword>
<accession>A0A3E0HEV4</accession>
<dbReference type="GO" id="GO:0031177">
    <property type="term" value="F:phosphopantetheine binding"/>
    <property type="evidence" value="ECO:0007669"/>
    <property type="project" value="InterPro"/>
</dbReference>
<evidence type="ECO:0000313" key="5">
    <source>
        <dbReference type="EMBL" id="REH43737.1"/>
    </source>
</evidence>
<dbReference type="SUPFAM" id="SSF52777">
    <property type="entry name" value="CoA-dependent acyltransferases"/>
    <property type="match status" value="2"/>
</dbReference>
<dbReference type="AlphaFoldDB" id="A0A3E0HEV4"/>
<dbReference type="Gene3D" id="1.10.1200.10">
    <property type="entry name" value="ACP-like"/>
    <property type="match status" value="1"/>
</dbReference>
<evidence type="ECO:0000256" key="1">
    <source>
        <dbReference type="ARBA" id="ARBA00001957"/>
    </source>
</evidence>
<dbReference type="OrthoDB" id="3243414at2"/>
<dbReference type="EMBL" id="QUNO01000009">
    <property type="protein sequence ID" value="REH43737.1"/>
    <property type="molecule type" value="Genomic_DNA"/>
</dbReference>
<dbReference type="GO" id="GO:0047527">
    <property type="term" value="F:2,3-dihydroxybenzoate-serine ligase activity"/>
    <property type="evidence" value="ECO:0007669"/>
    <property type="project" value="TreeGrafter"/>
</dbReference>
<comment type="cofactor">
    <cofactor evidence="1">
        <name>pantetheine 4'-phosphate</name>
        <dbReference type="ChEBI" id="CHEBI:47942"/>
    </cofactor>
</comment>
<dbReference type="InterPro" id="IPR020845">
    <property type="entry name" value="AMP-binding_CS"/>
</dbReference>
<evidence type="ECO:0000313" key="6">
    <source>
        <dbReference type="Proteomes" id="UP000256269"/>
    </source>
</evidence>
<dbReference type="GO" id="GO:0008610">
    <property type="term" value="P:lipid biosynthetic process"/>
    <property type="evidence" value="ECO:0007669"/>
    <property type="project" value="UniProtKB-ARBA"/>
</dbReference>
<dbReference type="GO" id="GO:0009239">
    <property type="term" value="P:enterobactin biosynthetic process"/>
    <property type="evidence" value="ECO:0007669"/>
    <property type="project" value="TreeGrafter"/>
</dbReference>
<dbReference type="SUPFAM" id="SSF47336">
    <property type="entry name" value="ACP-like"/>
    <property type="match status" value="1"/>
</dbReference>
<dbReference type="Gene3D" id="3.30.559.30">
    <property type="entry name" value="Nonribosomal peptide synthetase, condensation domain"/>
    <property type="match status" value="1"/>
</dbReference>
<comment type="caution">
    <text evidence="5">The sequence shown here is derived from an EMBL/GenBank/DDBJ whole genome shotgun (WGS) entry which is preliminary data.</text>
</comment>
<dbReference type="Pfam" id="PF00668">
    <property type="entry name" value="Condensation"/>
    <property type="match status" value="1"/>
</dbReference>
<dbReference type="Proteomes" id="UP000256269">
    <property type="component" value="Unassembled WGS sequence"/>
</dbReference>
<keyword evidence="2" id="KW-0596">Phosphopantetheine</keyword>
<dbReference type="GO" id="GO:0009366">
    <property type="term" value="C:enterobactin synthetase complex"/>
    <property type="evidence" value="ECO:0007669"/>
    <property type="project" value="TreeGrafter"/>
</dbReference>
<dbReference type="SUPFAM" id="SSF56801">
    <property type="entry name" value="Acetyl-CoA synthetase-like"/>
    <property type="match status" value="1"/>
</dbReference>
<dbReference type="InterPro" id="IPR020806">
    <property type="entry name" value="PKS_PP-bd"/>
</dbReference>
<dbReference type="PROSITE" id="PS00455">
    <property type="entry name" value="AMP_BINDING"/>
    <property type="match status" value="1"/>
</dbReference>
<dbReference type="GO" id="GO:0005829">
    <property type="term" value="C:cytosol"/>
    <property type="evidence" value="ECO:0007669"/>
    <property type="project" value="TreeGrafter"/>
</dbReference>
<dbReference type="InterPro" id="IPR036736">
    <property type="entry name" value="ACP-like_sf"/>
</dbReference>
<dbReference type="Gene3D" id="3.30.559.10">
    <property type="entry name" value="Chloramphenicol acetyltransferase-like domain"/>
    <property type="match status" value="1"/>
</dbReference>
<dbReference type="RefSeq" id="WP_116177167.1">
    <property type="nucleotide sequence ID" value="NZ_CP144375.1"/>
</dbReference>
<dbReference type="PROSITE" id="PS50075">
    <property type="entry name" value="CARRIER"/>
    <property type="match status" value="1"/>
</dbReference>
<dbReference type="InterPro" id="IPR000873">
    <property type="entry name" value="AMP-dep_synth/lig_dom"/>
</dbReference>
<dbReference type="InterPro" id="IPR042099">
    <property type="entry name" value="ANL_N_sf"/>
</dbReference>
<dbReference type="InterPro" id="IPR025110">
    <property type="entry name" value="AMP-bd_C"/>
</dbReference>
<dbReference type="PANTHER" id="PTHR45527:SF1">
    <property type="entry name" value="FATTY ACID SYNTHASE"/>
    <property type="match status" value="1"/>
</dbReference>
<dbReference type="Gene3D" id="3.30.300.30">
    <property type="match status" value="1"/>
</dbReference>
<dbReference type="SMART" id="SM00823">
    <property type="entry name" value="PKS_PP"/>
    <property type="match status" value="1"/>
</dbReference>
<dbReference type="InterPro" id="IPR045851">
    <property type="entry name" value="AMP-bd_C_sf"/>
</dbReference>